<organism evidence="8 9">
    <name type="scientific">Sitophilus oryzae</name>
    <name type="common">Rice weevil</name>
    <name type="synonym">Curculio oryzae</name>
    <dbReference type="NCBI Taxonomy" id="7048"/>
    <lineage>
        <taxon>Eukaryota</taxon>
        <taxon>Metazoa</taxon>
        <taxon>Ecdysozoa</taxon>
        <taxon>Arthropoda</taxon>
        <taxon>Hexapoda</taxon>
        <taxon>Insecta</taxon>
        <taxon>Pterygota</taxon>
        <taxon>Neoptera</taxon>
        <taxon>Endopterygota</taxon>
        <taxon>Coleoptera</taxon>
        <taxon>Polyphaga</taxon>
        <taxon>Cucujiformia</taxon>
        <taxon>Curculionidae</taxon>
        <taxon>Dryophthorinae</taxon>
        <taxon>Sitophilus</taxon>
    </lineage>
</organism>
<keyword evidence="5" id="KW-0325">Glycoprotein</keyword>
<dbReference type="PANTHER" id="PTHR43142">
    <property type="entry name" value="CARBOXYLIC ESTER HYDROLASE"/>
    <property type="match status" value="1"/>
</dbReference>
<name>A0A6J2XYD2_SITOR</name>
<sequence>MLIFGLFFSILTWNNVNCQSPIVKISDGLIRGAVGKTVGNGQIFYAYRGIPFAKPPIGDLRFSAPVKNDPWKGILNATEDKASCVQQMDFLPLAVKGSEDCLYLNVYTKNIAGNYPVMVWIYGGGFSIGSADYEYYAPDFLLEQDVVFVSMNYRLGVFGFLSTEDLECPGNWGIKDQVMALKWIKENIRAFGGDPEQVTIFGQSAGSVSVGYLLQSHQTKHLFHRAIMQSGSSLCIWGLTTAPRQIAFAIGSRLGISTSNSRELLAKLRQVDFATLKLVENQVVYLAIALDNLLNGMPIGPVREPEHEGAVFTSRSHEDLKNGHFHKVPVIVGLNSNEAKSFLGLAIGLIKPFFGRFDLNIARLAPHDLTNNVTKKTFAGGEIKEFYFGDLPLPSTASEDLIKFVSKNQFNRPIRETVHLMSRFTDVYYYQFSHRGSLGDFESDFDGVGHYEEINYLFANKANAQGNDKYVREKIVELWTNFAKFGDPTPLPVANLTWPANSPLSYANELAYYLDVGARLSLDVNPDQEDWKFYQGIYQKYGDPPFSTY</sequence>
<dbReference type="PANTHER" id="PTHR43142:SF1">
    <property type="entry name" value="CARBOXYLIC ESTER HYDROLASE"/>
    <property type="match status" value="1"/>
</dbReference>
<dbReference type="InterPro" id="IPR019826">
    <property type="entry name" value="Carboxylesterase_B_AS"/>
</dbReference>
<proteinExistence type="inferred from homology"/>
<dbReference type="PROSITE" id="PS00122">
    <property type="entry name" value="CARBOXYLESTERASE_B_1"/>
    <property type="match status" value="1"/>
</dbReference>
<gene>
    <name evidence="9" type="primary">LOC115882511</name>
</gene>
<dbReference type="InterPro" id="IPR002018">
    <property type="entry name" value="CarbesteraseB"/>
</dbReference>
<dbReference type="OrthoDB" id="19653at2759"/>
<keyword evidence="6" id="KW-0732">Signal</keyword>
<dbReference type="AlphaFoldDB" id="A0A6J2XYD2"/>
<evidence type="ECO:0000256" key="3">
    <source>
        <dbReference type="ARBA" id="ARBA00022801"/>
    </source>
</evidence>
<dbReference type="InterPro" id="IPR029058">
    <property type="entry name" value="AB_hydrolase_fold"/>
</dbReference>
<keyword evidence="4" id="KW-1015">Disulfide bond</keyword>
<dbReference type="InParanoid" id="A0A6J2XYD2"/>
<evidence type="ECO:0000256" key="5">
    <source>
        <dbReference type="ARBA" id="ARBA00023180"/>
    </source>
</evidence>
<dbReference type="KEGG" id="soy:115882511"/>
<evidence type="ECO:0000313" key="8">
    <source>
        <dbReference type="Proteomes" id="UP000504635"/>
    </source>
</evidence>
<evidence type="ECO:0000256" key="1">
    <source>
        <dbReference type="ARBA" id="ARBA00005964"/>
    </source>
</evidence>
<comment type="similarity">
    <text evidence="1 6">Belongs to the type-B carboxylesterase/lipase family.</text>
</comment>
<dbReference type="Proteomes" id="UP000504635">
    <property type="component" value="Unplaced"/>
</dbReference>
<dbReference type="SUPFAM" id="SSF53474">
    <property type="entry name" value="alpha/beta-Hydrolases"/>
    <property type="match status" value="1"/>
</dbReference>
<evidence type="ECO:0000256" key="6">
    <source>
        <dbReference type="RuleBase" id="RU361235"/>
    </source>
</evidence>
<evidence type="ECO:0000256" key="2">
    <source>
        <dbReference type="ARBA" id="ARBA00022487"/>
    </source>
</evidence>
<evidence type="ECO:0000313" key="9">
    <source>
        <dbReference type="RefSeq" id="XP_030756467.1"/>
    </source>
</evidence>
<protein>
    <recommendedName>
        <fullName evidence="6">Carboxylic ester hydrolase</fullName>
        <ecNumber evidence="6">3.1.1.-</ecNumber>
    </recommendedName>
</protein>
<feature type="chain" id="PRO_5027136569" description="Carboxylic ester hydrolase" evidence="6">
    <location>
        <begin position="19"/>
        <end position="549"/>
    </location>
</feature>
<dbReference type="Pfam" id="PF00135">
    <property type="entry name" value="COesterase"/>
    <property type="match status" value="1"/>
</dbReference>
<keyword evidence="8" id="KW-1185">Reference proteome</keyword>
<reference evidence="9" key="1">
    <citation type="submission" date="2025-08" db="UniProtKB">
        <authorList>
            <consortium name="RefSeq"/>
        </authorList>
    </citation>
    <scope>IDENTIFICATION</scope>
    <source>
        <tissue evidence="9">Gonads</tissue>
    </source>
</reference>
<evidence type="ECO:0000256" key="4">
    <source>
        <dbReference type="ARBA" id="ARBA00023157"/>
    </source>
</evidence>
<accession>A0A6J2XYD2</accession>
<dbReference type="Gene3D" id="3.40.50.1820">
    <property type="entry name" value="alpha/beta hydrolase"/>
    <property type="match status" value="1"/>
</dbReference>
<dbReference type="GeneID" id="115882511"/>
<dbReference type="EC" id="3.1.1.-" evidence="6"/>
<keyword evidence="3 6" id="KW-0378">Hydrolase</keyword>
<feature type="signal peptide" evidence="6">
    <location>
        <begin position="1"/>
        <end position="18"/>
    </location>
</feature>
<dbReference type="RefSeq" id="XP_030756467.1">
    <property type="nucleotide sequence ID" value="XM_030900607.1"/>
</dbReference>
<dbReference type="GO" id="GO:0052689">
    <property type="term" value="F:carboxylic ester hydrolase activity"/>
    <property type="evidence" value="ECO:0007669"/>
    <property type="project" value="UniProtKB-KW"/>
</dbReference>
<feature type="domain" description="Carboxylesterase type B" evidence="7">
    <location>
        <begin position="19"/>
        <end position="501"/>
    </location>
</feature>
<evidence type="ECO:0000259" key="7">
    <source>
        <dbReference type="Pfam" id="PF00135"/>
    </source>
</evidence>
<keyword evidence="2" id="KW-0719">Serine esterase</keyword>